<feature type="transmembrane region" description="Helical" evidence="4">
    <location>
        <begin position="14"/>
        <end position="34"/>
    </location>
</feature>
<gene>
    <name evidence="5" type="ORF">FHS83_002702</name>
</gene>
<evidence type="ECO:0000256" key="1">
    <source>
        <dbReference type="ARBA" id="ARBA00004429"/>
    </source>
</evidence>
<organism evidence="5 6">
    <name type="scientific">Rhizomicrobium palustre</name>
    <dbReference type="NCBI Taxonomy" id="189966"/>
    <lineage>
        <taxon>Bacteria</taxon>
        <taxon>Pseudomonadati</taxon>
        <taxon>Pseudomonadota</taxon>
        <taxon>Alphaproteobacteria</taxon>
        <taxon>Micropepsales</taxon>
        <taxon>Micropepsaceae</taxon>
        <taxon>Rhizomicrobium</taxon>
    </lineage>
</organism>
<feature type="transmembrane region" description="Helical" evidence="4">
    <location>
        <begin position="81"/>
        <end position="100"/>
    </location>
</feature>
<evidence type="ECO:0000256" key="4">
    <source>
        <dbReference type="SAM" id="Phobius"/>
    </source>
</evidence>
<dbReference type="InterPro" id="IPR036259">
    <property type="entry name" value="MFS_trans_sf"/>
</dbReference>
<evidence type="ECO:0000313" key="5">
    <source>
        <dbReference type="EMBL" id="NIK89384.1"/>
    </source>
</evidence>
<feature type="transmembrane region" description="Helical" evidence="4">
    <location>
        <begin position="350"/>
        <end position="372"/>
    </location>
</feature>
<feature type="transmembrane region" description="Helical" evidence="4">
    <location>
        <begin position="144"/>
        <end position="166"/>
    </location>
</feature>
<feature type="transmembrane region" description="Helical" evidence="4">
    <location>
        <begin position="227"/>
        <end position="250"/>
    </location>
</feature>
<dbReference type="RefSeq" id="WP_167083477.1">
    <property type="nucleotide sequence ID" value="NZ_BAAADC010000001.1"/>
</dbReference>
<dbReference type="PANTHER" id="PTHR43702:SF11">
    <property type="entry name" value="L-FUCOSE-PROTON SYMPORTER"/>
    <property type="match status" value="1"/>
</dbReference>
<comment type="caution">
    <text evidence="5">The sequence shown here is derived from an EMBL/GenBank/DDBJ whole genome shotgun (WGS) entry which is preliminary data.</text>
</comment>
<sequence>MGDPNHTLPDRRQWAAFALMMVLVTLWGVGHRFYETLMPQFAQVFALTGLRRPLTDSAYQIVYILGAIPAALTARAFGFKPTILIGLGCICIGAFTFYPAAETQGFDFFLFATMLLAYGWIMLEISVNPMVMELGSSRTAVRRLNLAQAAYPIGSLVGIFTARWLIDSDLALPKEAARYSIAHPYILLGVSVLVLSGAVEHARFPVARKSYRRPTSIGTEFSDLLRNPLYGFAMAAQFANILSMALAWKAADKSFALAFEELSHGELSEVFVFCLVLFGLGRLCATGLMWAMSPERVLEIFAACSVLAALTGAIFGPGAAAVASLAMCFFAGPAWPSILALAVNGLGERIKLAVAPIAMAGALGAVAARFLVDLSTPHVLLVAAAGAAIVFAYAVTIAKRNAGREAPEGDPSIEVVFPDNRRN</sequence>
<proteinExistence type="predicted"/>
<keyword evidence="4" id="KW-0812">Transmembrane</keyword>
<keyword evidence="4" id="KW-0472">Membrane</keyword>
<dbReference type="Proteomes" id="UP000570514">
    <property type="component" value="Unassembled WGS sequence"/>
</dbReference>
<dbReference type="PANTHER" id="PTHR43702">
    <property type="entry name" value="L-FUCOSE-PROTON SYMPORTER"/>
    <property type="match status" value="1"/>
</dbReference>
<feature type="transmembrane region" description="Helical" evidence="4">
    <location>
        <begin position="270"/>
        <end position="290"/>
    </location>
</feature>
<feature type="transmembrane region" description="Helical" evidence="4">
    <location>
        <begin position="186"/>
        <end position="206"/>
    </location>
</feature>
<feature type="transmembrane region" description="Helical" evidence="4">
    <location>
        <begin position="378"/>
        <end position="398"/>
    </location>
</feature>
<dbReference type="Gene3D" id="1.20.1250.20">
    <property type="entry name" value="MFS general substrate transporter like domains"/>
    <property type="match status" value="2"/>
</dbReference>
<dbReference type="AlphaFoldDB" id="A0A846N0B8"/>
<dbReference type="GO" id="GO:0005886">
    <property type="term" value="C:plasma membrane"/>
    <property type="evidence" value="ECO:0007669"/>
    <property type="project" value="UniProtKB-SubCell"/>
</dbReference>
<reference evidence="5 6" key="1">
    <citation type="submission" date="2020-03" db="EMBL/GenBank/DDBJ databases">
        <title>Genomic Encyclopedia of Type Strains, Phase IV (KMG-IV): sequencing the most valuable type-strain genomes for metagenomic binning, comparative biology and taxonomic classification.</title>
        <authorList>
            <person name="Goeker M."/>
        </authorList>
    </citation>
    <scope>NUCLEOTIDE SEQUENCE [LARGE SCALE GENOMIC DNA]</scope>
    <source>
        <strain evidence="5 6">DSM 19867</strain>
    </source>
</reference>
<feature type="transmembrane region" description="Helical" evidence="4">
    <location>
        <begin position="321"/>
        <end position="343"/>
    </location>
</feature>
<keyword evidence="6" id="KW-1185">Reference proteome</keyword>
<feature type="transmembrane region" description="Helical" evidence="4">
    <location>
        <begin position="106"/>
        <end position="123"/>
    </location>
</feature>
<evidence type="ECO:0000256" key="2">
    <source>
        <dbReference type="ARBA" id="ARBA00022475"/>
    </source>
</evidence>
<keyword evidence="4" id="KW-1133">Transmembrane helix</keyword>
<name>A0A846N0B8_9PROT</name>
<keyword evidence="2" id="KW-1003">Cell membrane</keyword>
<dbReference type="InterPro" id="IPR050375">
    <property type="entry name" value="MFS_TsgA-like"/>
</dbReference>
<comment type="subcellular location">
    <subcellularLocation>
        <location evidence="1">Cell inner membrane</location>
        <topology evidence="1">Multi-pass membrane protein</topology>
    </subcellularLocation>
</comment>
<feature type="region of interest" description="Disordered" evidence="3">
    <location>
        <begin position="404"/>
        <end position="423"/>
    </location>
</feature>
<evidence type="ECO:0000313" key="6">
    <source>
        <dbReference type="Proteomes" id="UP000570514"/>
    </source>
</evidence>
<feature type="transmembrane region" description="Helical" evidence="4">
    <location>
        <begin position="297"/>
        <end position="315"/>
    </location>
</feature>
<accession>A0A846N0B8</accession>
<dbReference type="EMBL" id="JAASRM010000001">
    <property type="protein sequence ID" value="NIK89384.1"/>
    <property type="molecule type" value="Genomic_DNA"/>
</dbReference>
<protein>
    <submittedName>
        <fullName evidence="5">FHS family L-fucose permease-like MFS transporter</fullName>
    </submittedName>
</protein>
<dbReference type="SUPFAM" id="SSF103473">
    <property type="entry name" value="MFS general substrate transporter"/>
    <property type="match status" value="1"/>
</dbReference>
<evidence type="ECO:0000256" key="3">
    <source>
        <dbReference type="SAM" id="MobiDB-lite"/>
    </source>
</evidence>